<dbReference type="OrthoDB" id="2565295at2"/>
<feature type="compositionally biased region" description="Basic and acidic residues" evidence="3">
    <location>
        <begin position="192"/>
        <end position="210"/>
    </location>
</feature>
<dbReference type="EMBL" id="QJVJ01000001">
    <property type="protein sequence ID" value="PYI57536.1"/>
    <property type="molecule type" value="Genomic_DNA"/>
</dbReference>
<dbReference type="CDD" id="cd05233">
    <property type="entry name" value="SDR_c"/>
    <property type="match status" value="1"/>
</dbReference>
<keyword evidence="2" id="KW-0560">Oxidoreductase</keyword>
<comment type="similarity">
    <text evidence="1">Belongs to the short-chain dehydrogenases/reductases (SDR) family.</text>
</comment>
<evidence type="ECO:0000313" key="4">
    <source>
        <dbReference type="EMBL" id="PYI57536.1"/>
    </source>
</evidence>
<reference evidence="4 5" key="1">
    <citation type="submission" date="2018-05" db="EMBL/GenBank/DDBJ databases">
        <title>Paenibacillus flagellatus sp. nov., isolated from selenium mineral soil.</title>
        <authorList>
            <person name="Dai X."/>
        </authorList>
    </citation>
    <scope>NUCLEOTIDE SEQUENCE [LARGE SCALE GENOMIC DNA]</scope>
    <source>
        <strain evidence="4 5">DXL2</strain>
    </source>
</reference>
<dbReference type="SUPFAM" id="SSF51735">
    <property type="entry name" value="NAD(P)-binding Rossmann-fold domains"/>
    <property type="match status" value="1"/>
</dbReference>
<protein>
    <submittedName>
        <fullName evidence="4">Short-chain dehydrogenase</fullName>
    </submittedName>
</protein>
<dbReference type="Gene3D" id="3.40.50.720">
    <property type="entry name" value="NAD(P)-binding Rossmann-like Domain"/>
    <property type="match status" value="1"/>
</dbReference>
<dbReference type="Pfam" id="PF13561">
    <property type="entry name" value="adh_short_C2"/>
    <property type="match status" value="1"/>
</dbReference>
<dbReference type="Proteomes" id="UP000247476">
    <property type="component" value="Unassembled WGS sequence"/>
</dbReference>
<dbReference type="FunFam" id="3.40.50.720:FF:000084">
    <property type="entry name" value="Short-chain dehydrogenase reductase"/>
    <property type="match status" value="1"/>
</dbReference>
<dbReference type="InterPro" id="IPR002347">
    <property type="entry name" value="SDR_fam"/>
</dbReference>
<dbReference type="InterPro" id="IPR020904">
    <property type="entry name" value="Sc_DH/Rdtase_CS"/>
</dbReference>
<dbReference type="AlphaFoldDB" id="A0A2V5L3W7"/>
<evidence type="ECO:0000256" key="1">
    <source>
        <dbReference type="ARBA" id="ARBA00006484"/>
    </source>
</evidence>
<organism evidence="4 5">
    <name type="scientific">Paenibacillus flagellatus</name>
    <dbReference type="NCBI Taxonomy" id="2211139"/>
    <lineage>
        <taxon>Bacteria</taxon>
        <taxon>Bacillati</taxon>
        <taxon>Bacillota</taxon>
        <taxon>Bacilli</taxon>
        <taxon>Bacillales</taxon>
        <taxon>Paenibacillaceae</taxon>
        <taxon>Paenibacillus</taxon>
    </lineage>
</organism>
<dbReference type="PANTHER" id="PTHR24321">
    <property type="entry name" value="DEHYDROGENASES, SHORT CHAIN"/>
    <property type="match status" value="1"/>
</dbReference>
<dbReference type="GO" id="GO:0016491">
    <property type="term" value="F:oxidoreductase activity"/>
    <property type="evidence" value="ECO:0007669"/>
    <property type="project" value="UniProtKB-KW"/>
</dbReference>
<evidence type="ECO:0000256" key="2">
    <source>
        <dbReference type="ARBA" id="ARBA00023002"/>
    </source>
</evidence>
<proteinExistence type="inferred from homology"/>
<dbReference type="GO" id="GO:0008206">
    <property type="term" value="P:bile acid metabolic process"/>
    <property type="evidence" value="ECO:0007669"/>
    <property type="project" value="UniProtKB-ARBA"/>
</dbReference>
<dbReference type="PANTHER" id="PTHR24321:SF8">
    <property type="entry name" value="ESTRADIOL 17-BETA-DEHYDROGENASE 8-RELATED"/>
    <property type="match status" value="1"/>
</dbReference>
<feature type="region of interest" description="Disordered" evidence="3">
    <location>
        <begin position="192"/>
        <end position="213"/>
    </location>
</feature>
<name>A0A2V5L3W7_9BACL</name>
<dbReference type="RefSeq" id="WP_110838577.1">
    <property type="nucleotide sequence ID" value="NZ_QJVJ01000001.1"/>
</dbReference>
<accession>A0A2V5L3W7</accession>
<comment type="caution">
    <text evidence="4">The sequence shown here is derived from an EMBL/GenBank/DDBJ whole genome shotgun (WGS) entry which is preliminary data.</text>
</comment>
<keyword evidence="5" id="KW-1185">Reference proteome</keyword>
<dbReference type="PRINTS" id="PR00081">
    <property type="entry name" value="GDHRDH"/>
</dbReference>
<sequence>MLQGKTILITGAAGMLGRSAVPMFLEYGANVVGCDIVPLDRSPELQGALERYGDGRFLFLTADATDEEQVRMVVDAADAKFGRLDGTYHNVYTNIWKPALELSLDEWERTMRGTLTSTFLVCKHALPLLIRSGGGAIVNTSSVLGHLPKKGCLGYGAGKAGVNQLTRVIATDYADRGVRANVLVPGDFKSPERLDSLPESHQEMMRRETALGRSGSSDEVNRVAAFLLSDLASYITGSLYSVDGGYHL</sequence>
<dbReference type="PROSITE" id="PS00061">
    <property type="entry name" value="ADH_SHORT"/>
    <property type="match status" value="1"/>
</dbReference>
<evidence type="ECO:0000313" key="5">
    <source>
        <dbReference type="Proteomes" id="UP000247476"/>
    </source>
</evidence>
<gene>
    <name evidence="4" type="ORF">DLM86_03660</name>
</gene>
<dbReference type="InterPro" id="IPR036291">
    <property type="entry name" value="NAD(P)-bd_dom_sf"/>
</dbReference>
<evidence type="ECO:0000256" key="3">
    <source>
        <dbReference type="SAM" id="MobiDB-lite"/>
    </source>
</evidence>